<dbReference type="InterPro" id="IPR036388">
    <property type="entry name" value="WH-like_DNA-bd_sf"/>
</dbReference>
<accession>A0A0U1CX65</accession>
<evidence type="ECO:0000313" key="1">
    <source>
        <dbReference type="EMBL" id="CQD03724.1"/>
    </source>
</evidence>
<organism evidence="1 2">
    <name type="scientific">Mycolicibacterium conceptionense</name>
    <dbReference type="NCBI Taxonomy" id="451644"/>
    <lineage>
        <taxon>Bacteria</taxon>
        <taxon>Bacillati</taxon>
        <taxon>Actinomycetota</taxon>
        <taxon>Actinomycetes</taxon>
        <taxon>Mycobacteriales</taxon>
        <taxon>Mycobacteriaceae</taxon>
        <taxon>Mycolicibacterium</taxon>
    </lineage>
</organism>
<sequence>MISEFRVNPMHLDELQWFVVLAETEHVTDAAAELGVSSPPCRAR</sequence>
<dbReference type="Gene3D" id="1.10.10.10">
    <property type="entry name" value="Winged helix-like DNA-binding domain superfamily/Winged helix DNA-binding domain"/>
    <property type="match status" value="1"/>
</dbReference>
<proteinExistence type="predicted"/>
<gene>
    <name evidence="1" type="ORF">BN970_00539</name>
</gene>
<protein>
    <submittedName>
        <fullName evidence="1">LysR family transcriptional regulator</fullName>
    </submittedName>
</protein>
<dbReference type="EMBL" id="CTEF01000001">
    <property type="protein sequence ID" value="CQD03724.1"/>
    <property type="molecule type" value="Genomic_DNA"/>
</dbReference>
<dbReference type="Proteomes" id="UP000182227">
    <property type="component" value="Unassembled WGS sequence"/>
</dbReference>
<reference evidence="1 2" key="1">
    <citation type="submission" date="2015-03" db="EMBL/GenBank/DDBJ databases">
        <authorList>
            <person name="Murphy D."/>
        </authorList>
    </citation>
    <scope>NUCLEOTIDE SEQUENCE [LARGE SCALE GENOMIC DNA]</scope>
    <source>
        <strain evidence="1 2">D16</strain>
    </source>
</reference>
<dbReference type="AlphaFoldDB" id="A0A0U1CX65"/>
<evidence type="ECO:0000313" key="2">
    <source>
        <dbReference type="Proteomes" id="UP000182227"/>
    </source>
</evidence>
<name>A0A0U1CX65_9MYCO</name>